<gene>
    <name evidence="8" type="ORF">MGL_4107</name>
</gene>
<dbReference type="Gene3D" id="2.40.50.140">
    <property type="entry name" value="Nucleic acid-binding proteins"/>
    <property type="match status" value="1"/>
</dbReference>
<keyword evidence="2" id="KW-0436">Ligase</keyword>
<evidence type="ECO:0000256" key="3">
    <source>
        <dbReference type="ARBA" id="ARBA00022741"/>
    </source>
</evidence>
<proteinExistence type="inferred from homology"/>
<comment type="caution">
    <text evidence="8">The sequence shown here is derived from an EMBL/GenBank/DDBJ whole genome shotgun (WGS) entry which is preliminary data.</text>
</comment>
<evidence type="ECO:0000256" key="6">
    <source>
        <dbReference type="ARBA" id="ARBA00023146"/>
    </source>
</evidence>
<dbReference type="FunCoup" id="A8QD39">
    <property type="interactions" value="342"/>
</dbReference>
<dbReference type="Pfam" id="PF01336">
    <property type="entry name" value="tRNA_anti-codon"/>
    <property type="match status" value="1"/>
</dbReference>
<dbReference type="NCBIfam" id="NF001750">
    <property type="entry name" value="PRK00476.1"/>
    <property type="match status" value="1"/>
</dbReference>
<dbReference type="PROSITE" id="PS51257">
    <property type="entry name" value="PROKAR_LIPOPROTEIN"/>
    <property type="match status" value="1"/>
</dbReference>
<dbReference type="EMBL" id="AAYY01000020">
    <property type="protein sequence ID" value="EDP41558.1"/>
    <property type="molecule type" value="Genomic_DNA"/>
</dbReference>
<dbReference type="Proteomes" id="UP000008837">
    <property type="component" value="Unassembled WGS sequence"/>
</dbReference>
<dbReference type="GO" id="GO:0005739">
    <property type="term" value="C:mitochondrion"/>
    <property type="evidence" value="ECO:0007669"/>
    <property type="project" value="TreeGrafter"/>
</dbReference>
<dbReference type="GeneID" id="5853101"/>
<dbReference type="GO" id="GO:0003676">
    <property type="term" value="F:nucleic acid binding"/>
    <property type="evidence" value="ECO:0007669"/>
    <property type="project" value="InterPro"/>
</dbReference>
<dbReference type="SUPFAM" id="SSF50249">
    <property type="entry name" value="Nucleic acid-binding proteins"/>
    <property type="match status" value="1"/>
</dbReference>
<dbReference type="InterPro" id="IPR004524">
    <property type="entry name" value="Asp-tRNA-ligase_1"/>
</dbReference>
<name>A8QD39_MALGO</name>
<evidence type="ECO:0000313" key="9">
    <source>
        <dbReference type="Proteomes" id="UP000008837"/>
    </source>
</evidence>
<evidence type="ECO:0000313" key="8">
    <source>
        <dbReference type="EMBL" id="EDP41558.1"/>
    </source>
</evidence>
<keyword evidence="6" id="KW-0030">Aminoacyl-tRNA synthetase</keyword>
<dbReference type="GO" id="GO:0005524">
    <property type="term" value="F:ATP binding"/>
    <property type="evidence" value="ECO:0007669"/>
    <property type="project" value="UniProtKB-KW"/>
</dbReference>
<protein>
    <recommendedName>
        <fullName evidence="7">Aminoacyl-transfer RNA synthetases class-II family profile domain-containing protein</fullName>
    </recommendedName>
</protein>
<dbReference type="PANTHER" id="PTHR22594">
    <property type="entry name" value="ASPARTYL/LYSYL-TRNA SYNTHETASE"/>
    <property type="match status" value="1"/>
</dbReference>
<dbReference type="InParanoid" id="A8QD39"/>
<dbReference type="PANTHER" id="PTHR22594:SF5">
    <property type="entry name" value="ASPARTATE--TRNA LIGASE, MITOCHONDRIAL"/>
    <property type="match status" value="1"/>
</dbReference>
<dbReference type="OrthoDB" id="439710at2759"/>
<dbReference type="InterPro" id="IPR006195">
    <property type="entry name" value="aa-tRNA-synth_II"/>
</dbReference>
<dbReference type="GO" id="GO:0006422">
    <property type="term" value="P:aspartyl-tRNA aminoacylation"/>
    <property type="evidence" value="ECO:0007669"/>
    <property type="project" value="TreeGrafter"/>
</dbReference>
<evidence type="ECO:0000256" key="2">
    <source>
        <dbReference type="ARBA" id="ARBA00022598"/>
    </source>
</evidence>
<evidence type="ECO:0000256" key="5">
    <source>
        <dbReference type="ARBA" id="ARBA00022917"/>
    </source>
</evidence>
<dbReference type="CDD" id="cd04317">
    <property type="entry name" value="EcAspRS_like_N"/>
    <property type="match status" value="1"/>
</dbReference>
<dbReference type="Gene3D" id="3.30.1360.30">
    <property type="entry name" value="GAD-like domain"/>
    <property type="match status" value="1"/>
</dbReference>
<evidence type="ECO:0000256" key="4">
    <source>
        <dbReference type="ARBA" id="ARBA00022840"/>
    </source>
</evidence>
<dbReference type="InterPro" id="IPR045864">
    <property type="entry name" value="aa-tRNA-synth_II/BPL/LPL"/>
</dbReference>
<dbReference type="AlphaFoldDB" id="A8QD39"/>
<reference evidence="8 9" key="1">
    <citation type="journal article" date="2007" name="Proc. Natl. Acad. Sci. U.S.A.">
        <title>Dandruff-associated Malassezia genomes reveal convergent and divergent virulence traits shared with plant and human fungal pathogens.</title>
        <authorList>
            <person name="Xu J."/>
            <person name="Saunders C.W."/>
            <person name="Hu P."/>
            <person name="Grant R.A."/>
            <person name="Boekhout T."/>
            <person name="Kuramae E.E."/>
            <person name="Kronstad J.W."/>
            <person name="Deangelis Y.M."/>
            <person name="Reeder N.L."/>
            <person name="Johnstone K.R."/>
            <person name="Leland M."/>
            <person name="Fieno A.M."/>
            <person name="Begley W.M."/>
            <person name="Sun Y."/>
            <person name="Lacey M.P."/>
            <person name="Chaudhary T."/>
            <person name="Keough T."/>
            <person name="Chu L."/>
            <person name="Sears R."/>
            <person name="Yuan B."/>
            <person name="Dawson T.L.Jr."/>
        </authorList>
    </citation>
    <scope>NUCLEOTIDE SEQUENCE [LARGE SCALE GENOMIC DNA]</scope>
    <source>
        <strain evidence="9">ATCC MYA-4612 / CBS 7966</strain>
    </source>
</reference>
<dbReference type="PROSITE" id="PS50862">
    <property type="entry name" value="AA_TRNA_LIGASE_II"/>
    <property type="match status" value="1"/>
</dbReference>
<evidence type="ECO:0000256" key="1">
    <source>
        <dbReference type="ARBA" id="ARBA00006303"/>
    </source>
</evidence>
<keyword evidence="4" id="KW-0067">ATP-binding</keyword>
<dbReference type="GO" id="GO:0004815">
    <property type="term" value="F:aspartate-tRNA ligase activity"/>
    <property type="evidence" value="ECO:0007669"/>
    <property type="project" value="TreeGrafter"/>
</dbReference>
<dbReference type="InterPro" id="IPR004364">
    <property type="entry name" value="Aa-tRNA-synt_II"/>
</dbReference>
<keyword evidence="9" id="KW-1185">Reference proteome</keyword>
<dbReference type="SUPFAM" id="SSF55681">
    <property type="entry name" value="Class II aaRS and biotin synthetases"/>
    <property type="match status" value="1"/>
</dbReference>
<dbReference type="OMA" id="LCGWVDR"/>
<feature type="domain" description="Aminoacyl-transfer RNA synthetases class-II family profile" evidence="7">
    <location>
        <begin position="209"/>
        <end position="680"/>
    </location>
</feature>
<dbReference type="InterPro" id="IPR012340">
    <property type="entry name" value="NA-bd_OB-fold"/>
</dbReference>
<keyword evidence="5" id="KW-0648">Protein biosynthesis</keyword>
<dbReference type="InterPro" id="IPR002312">
    <property type="entry name" value="Asp/Asn-tRNA-synth_IIb"/>
</dbReference>
<sequence length="715" mass="78813">MWRRSTAWLRCHPRVTLSSTSQWTVACVDHRCVSGTPACQRHLSLTPWRSTSSRPVASWPTVPRTHACSQVGSNDVNERVVLAGWVLAPRKISRQLAFVPLQDASGTVQLVLHDPALVDAFAQVPVESVVSVQGAVQARAEGAINPAMRTGAVEVRVESWTLLNAATPTLPFYATQCREPASLPKESLRAKHRYLDLRRSSLSENIRRRSRVAHAARCFLHDHAFTEIETPILLRSTPEGAREFLVPTRSAPEPQFYALQQSPQQPKQLLMVSGVTDRYFQFAKCFRDEDGRKDRQPEFTQLDMEMSFVCGHGDQPAWPLGGTEIRDVTEGLVRSMWTAAAQPYALPNPFPIMSYEHAMTTYGSDKPDTRFGLRIANLIPTCTSHALDILVLPQYESCKLSGRAKEALLLDQHGHRCAIEHFKAHRSAPDKLAHLLLTKSRHVHDVMHSGKLGPADRALDVSSLTHTLQDVLRDATAFRCDGASAHAHGDSDDRCDVYLATRSLPIDGGSTPMGDLRLRIADALPIRSAEPAVLWITQFPLFTRADADKAEAAHGRWSSSHHPFTAPLASDVQRLYESVACRAPADRDAILAQIHGQHYDLVLNGAEIGGGSVRVHDPDLQRMIFRDILELSDDEVGRFSHLLHALESGAPPHAGIALGFDRFMAILCDTLSIRDVMAFPKTGSGTDPLFSSPAALDAPEQRAQLAAYSLQARSA</sequence>
<comment type="similarity">
    <text evidence="1">Belongs to the class-II aminoacyl-tRNA synthetase family. Type 1 subfamily.</text>
</comment>
<dbReference type="InterPro" id="IPR004115">
    <property type="entry name" value="GAD-like_sf"/>
</dbReference>
<dbReference type="HAMAP" id="MF_00044">
    <property type="entry name" value="Asp_tRNA_synth_type1"/>
    <property type="match status" value="1"/>
</dbReference>
<dbReference type="Pfam" id="PF00152">
    <property type="entry name" value="tRNA-synt_2"/>
    <property type="match status" value="1"/>
</dbReference>
<dbReference type="STRING" id="425265.A8QD39"/>
<evidence type="ECO:0000259" key="7">
    <source>
        <dbReference type="PROSITE" id="PS50862"/>
    </source>
</evidence>
<dbReference type="Gene3D" id="3.30.930.10">
    <property type="entry name" value="Bira Bifunctional Protein, Domain 2"/>
    <property type="match status" value="1"/>
</dbReference>
<keyword evidence="3" id="KW-0547">Nucleotide-binding</keyword>
<dbReference type="KEGG" id="mgl:MGL_4107"/>
<dbReference type="RefSeq" id="XP_001728772.1">
    <property type="nucleotide sequence ID" value="XM_001728720.1"/>
</dbReference>
<dbReference type="PRINTS" id="PR01042">
    <property type="entry name" value="TRNASYNTHASP"/>
</dbReference>
<accession>A8QD39</accession>
<dbReference type="InterPro" id="IPR047089">
    <property type="entry name" value="Asp-tRNA-ligase_1_N"/>
</dbReference>
<organism evidence="8 9">
    <name type="scientific">Malassezia globosa (strain ATCC MYA-4612 / CBS 7966)</name>
    <name type="common">Dandruff-associated fungus</name>
    <dbReference type="NCBI Taxonomy" id="425265"/>
    <lineage>
        <taxon>Eukaryota</taxon>
        <taxon>Fungi</taxon>
        <taxon>Dikarya</taxon>
        <taxon>Basidiomycota</taxon>
        <taxon>Ustilaginomycotina</taxon>
        <taxon>Malasseziomycetes</taxon>
        <taxon>Malasseziales</taxon>
        <taxon>Malasseziaceae</taxon>
        <taxon>Malassezia</taxon>
    </lineage>
</organism>
<dbReference type="VEuPathDB" id="FungiDB:MGL_4107"/>
<dbReference type="InterPro" id="IPR004365">
    <property type="entry name" value="NA-bd_OB_tRNA"/>
</dbReference>